<gene>
    <name evidence="2" type="ORF">AFUS01_LOCUS13802</name>
</gene>
<organism evidence="2 3">
    <name type="scientific">Allacma fusca</name>
    <dbReference type="NCBI Taxonomy" id="39272"/>
    <lineage>
        <taxon>Eukaryota</taxon>
        <taxon>Metazoa</taxon>
        <taxon>Ecdysozoa</taxon>
        <taxon>Arthropoda</taxon>
        <taxon>Hexapoda</taxon>
        <taxon>Collembola</taxon>
        <taxon>Symphypleona</taxon>
        <taxon>Sminthuridae</taxon>
        <taxon>Allacma</taxon>
    </lineage>
</organism>
<evidence type="ECO:0000313" key="3">
    <source>
        <dbReference type="Proteomes" id="UP000708208"/>
    </source>
</evidence>
<proteinExistence type="predicted"/>
<evidence type="ECO:0000256" key="1">
    <source>
        <dbReference type="SAM" id="MobiDB-lite"/>
    </source>
</evidence>
<feature type="compositionally biased region" description="Basic and acidic residues" evidence="1">
    <location>
        <begin position="21"/>
        <end position="33"/>
    </location>
</feature>
<keyword evidence="3" id="KW-1185">Reference proteome</keyword>
<name>A0A8J2NSW4_9HEXA</name>
<comment type="caution">
    <text evidence="2">The sequence shown here is derived from an EMBL/GenBank/DDBJ whole genome shotgun (WGS) entry which is preliminary data.</text>
</comment>
<evidence type="ECO:0000313" key="2">
    <source>
        <dbReference type="EMBL" id="CAG7724802.1"/>
    </source>
</evidence>
<dbReference type="Proteomes" id="UP000708208">
    <property type="component" value="Unassembled WGS sequence"/>
</dbReference>
<dbReference type="EMBL" id="CAJVCH010114207">
    <property type="protein sequence ID" value="CAG7724802.1"/>
    <property type="molecule type" value="Genomic_DNA"/>
</dbReference>
<reference evidence="2" key="1">
    <citation type="submission" date="2021-06" db="EMBL/GenBank/DDBJ databases">
        <authorList>
            <person name="Hodson N. C."/>
            <person name="Mongue J. A."/>
            <person name="Jaron S. K."/>
        </authorList>
    </citation>
    <scope>NUCLEOTIDE SEQUENCE</scope>
</reference>
<sequence length="136" mass="14997">MAQAQIDMDLNLPNSTKHSAKKESTKRTSVTKKDVVASMSKKFHSMPLTLRIQSKPLQEGVSPRVILDDDWILYIGGRRGEIGGNTHINIRKINLNGSGNTGSSIGDLNEEGLSMPVEIINCLLEGLSQLNNYHRL</sequence>
<dbReference type="AlphaFoldDB" id="A0A8J2NSW4"/>
<accession>A0A8J2NSW4</accession>
<protein>
    <submittedName>
        <fullName evidence="2">Uncharacterized protein</fullName>
    </submittedName>
</protein>
<feature type="region of interest" description="Disordered" evidence="1">
    <location>
        <begin position="1"/>
        <end position="33"/>
    </location>
</feature>